<evidence type="ECO:0000256" key="2">
    <source>
        <dbReference type="ARBA" id="ARBA00022679"/>
    </source>
</evidence>
<feature type="non-terminal residue" evidence="5">
    <location>
        <position position="1"/>
    </location>
</feature>
<keyword evidence="3" id="KW-0548">Nucleotidyltransferase</keyword>
<gene>
    <name evidence="5" type="ORF">QX233_23005</name>
</gene>
<dbReference type="GO" id="GO:0003887">
    <property type="term" value="F:DNA-directed DNA polymerase activity"/>
    <property type="evidence" value="ECO:0007669"/>
    <property type="project" value="UniProtKB-KW"/>
</dbReference>
<evidence type="ECO:0000256" key="3">
    <source>
        <dbReference type="ARBA" id="ARBA00022695"/>
    </source>
</evidence>
<dbReference type="InterPro" id="IPR042087">
    <property type="entry name" value="DNA_pol_B_thumb"/>
</dbReference>
<dbReference type="Proteomes" id="UP001225933">
    <property type="component" value="Unassembled WGS sequence"/>
</dbReference>
<organism evidence="5 6">
    <name type="scientific">Chryseobacterium gambrini</name>
    <dbReference type="NCBI Taxonomy" id="373672"/>
    <lineage>
        <taxon>Bacteria</taxon>
        <taxon>Pseudomonadati</taxon>
        <taxon>Bacteroidota</taxon>
        <taxon>Flavobacteriia</taxon>
        <taxon>Flavobacteriales</taxon>
        <taxon>Weeksellaceae</taxon>
        <taxon>Chryseobacterium group</taxon>
        <taxon>Chryseobacterium</taxon>
    </lineage>
</organism>
<dbReference type="EC" id="2.7.7.7" evidence="1"/>
<sequence length="81" mass="9047">FVEAVQKALIETFDDHREPAAVCDVLAVELARLERGEVPTSELQINNRVSKRVKEYTQSTRNVAALERAADLGMDKHPGEN</sequence>
<reference evidence="5" key="1">
    <citation type="submission" date="2023-06" db="EMBL/GenBank/DDBJ databases">
        <title>Two Chryseobacterium gambrini strains from China.</title>
        <authorList>
            <person name="Zeng J."/>
            <person name="Wu Y."/>
        </authorList>
    </citation>
    <scope>NUCLEOTIDE SEQUENCE</scope>
    <source>
        <strain evidence="5">SQ219</strain>
    </source>
</reference>
<keyword evidence="2" id="KW-0808">Transferase</keyword>
<feature type="non-terminal residue" evidence="5">
    <location>
        <position position="81"/>
    </location>
</feature>
<evidence type="ECO:0000313" key="6">
    <source>
        <dbReference type="Proteomes" id="UP001225933"/>
    </source>
</evidence>
<evidence type="ECO:0000313" key="5">
    <source>
        <dbReference type="EMBL" id="MDN4015323.1"/>
    </source>
</evidence>
<dbReference type="Gene3D" id="1.10.132.60">
    <property type="entry name" value="DNA polymerase family B, C-terminal domain"/>
    <property type="match status" value="1"/>
</dbReference>
<dbReference type="EMBL" id="JAUHGV010000296">
    <property type="protein sequence ID" value="MDN4015323.1"/>
    <property type="molecule type" value="Genomic_DNA"/>
</dbReference>
<evidence type="ECO:0000256" key="1">
    <source>
        <dbReference type="ARBA" id="ARBA00012417"/>
    </source>
</evidence>
<evidence type="ECO:0000256" key="4">
    <source>
        <dbReference type="ARBA" id="ARBA00022932"/>
    </source>
</evidence>
<dbReference type="AlphaFoldDB" id="A0AAJ1RC72"/>
<keyword evidence="4" id="KW-0239">DNA-directed DNA polymerase</keyword>
<accession>A0AAJ1RC72</accession>
<comment type="caution">
    <text evidence="5">The sequence shown here is derived from an EMBL/GenBank/DDBJ whole genome shotgun (WGS) entry which is preliminary data.</text>
</comment>
<dbReference type="RefSeq" id="WP_290343845.1">
    <property type="nucleotide sequence ID" value="NZ_JAUHGV010000296.1"/>
</dbReference>
<protein>
    <recommendedName>
        <fullName evidence="1">DNA-directed DNA polymerase</fullName>
        <ecNumber evidence="1">2.7.7.7</ecNumber>
    </recommendedName>
</protein>
<name>A0AAJ1RC72_9FLAO</name>
<proteinExistence type="predicted"/>